<keyword evidence="1" id="KW-0472">Membrane</keyword>
<feature type="transmembrane region" description="Helical" evidence="1">
    <location>
        <begin position="47"/>
        <end position="64"/>
    </location>
</feature>
<reference evidence="2 3" key="1">
    <citation type="submission" date="2018-12" db="EMBL/GenBank/DDBJ databases">
        <authorList>
            <consortium name="Pathogen Informatics"/>
        </authorList>
    </citation>
    <scope>NUCLEOTIDE SEQUENCE [LARGE SCALE GENOMIC DNA]</scope>
    <source>
        <strain evidence="2 3">NCTC10207</strain>
    </source>
</reference>
<feature type="transmembrane region" description="Helical" evidence="1">
    <location>
        <begin position="99"/>
        <end position="120"/>
    </location>
</feature>
<proteinExistence type="predicted"/>
<organism evidence="2 3">
    <name type="scientific">Rothia aeria</name>
    <dbReference type="NCBI Taxonomy" id="172042"/>
    <lineage>
        <taxon>Bacteria</taxon>
        <taxon>Bacillati</taxon>
        <taxon>Actinomycetota</taxon>
        <taxon>Actinomycetes</taxon>
        <taxon>Micrococcales</taxon>
        <taxon>Micrococcaceae</taxon>
        <taxon>Rothia</taxon>
    </lineage>
</organism>
<evidence type="ECO:0008006" key="4">
    <source>
        <dbReference type="Google" id="ProtNLM"/>
    </source>
</evidence>
<accession>A0A7Z9A224</accession>
<keyword evidence="1" id="KW-1133">Transmembrane helix</keyword>
<name>A0A7Z9A224_9MICC</name>
<feature type="transmembrane region" description="Helical" evidence="1">
    <location>
        <begin position="21"/>
        <end position="41"/>
    </location>
</feature>
<protein>
    <recommendedName>
        <fullName evidence="4">Tetratricopeptide repeat protein</fullName>
    </recommendedName>
</protein>
<keyword evidence="1" id="KW-0812">Transmembrane</keyword>
<evidence type="ECO:0000313" key="2">
    <source>
        <dbReference type="EMBL" id="VEI22588.1"/>
    </source>
</evidence>
<evidence type="ECO:0000313" key="3">
    <source>
        <dbReference type="Proteomes" id="UP000282386"/>
    </source>
</evidence>
<sequence length="217" mass="23015">MSTPVPSSSMESSRRSLFLSLRLWSALACILLAATVLLLPVPFGARAFILGVLLFSGVFLVVDAGGKGKTFAALTVALLGLYLLFTAQRGVMLIVSGNIAGTVLGVGLLLLPAVGAWALVREIIFGARIQKLADELAAAGKLPEDTLPRSPSGRVDKSAAAQEFEKFALAVEDAPDDWASWFNLSCMYDACGERKRARAAMRNAVSLHRGQPAKPMV</sequence>
<feature type="transmembrane region" description="Helical" evidence="1">
    <location>
        <begin position="71"/>
        <end position="87"/>
    </location>
</feature>
<dbReference type="EMBL" id="LR134479">
    <property type="protein sequence ID" value="VEI22588.1"/>
    <property type="molecule type" value="Genomic_DNA"/>
</dbReference>
<dbReference type="Proteomes" id="UP000282386">
    <property type="component" value="Chromosome"/>
</dbReference>
<gene>
    <name evidence="2" type="ORF">NCTC10207_00669</name>
</gene>
<dbReference type="AlphaFoldDB" id="A0A7Z9A224"/>
<evidence type="ECO:0000256" key="1">
    <source>
        <dbReference type="SAM" id="Phobius"/>
    </source>
</evidence>
<dbReference type="RefSeq" id="WP_186335917.1">
    <property type="nucleotide sequence ID" value="NZ_LR134479.1"/>
</dbReference>